<dbReference type="SUPFAM" id="SSF53633">
    <property type="entry name" value="Carbamate kinase-like"/>
    <property type="match status" value="1"/>
</dbReference>
<evidence type="ECO:0000256" key="4">
    <source>
        <dbReference type="ARBA" id="ARBA00022679"/>
    </source>
</evidence>
<keyword evidence="9" id="KW-0963">Cytoplasm</keyword>
<dbReference type="InterPro" id="IPR001048">
    <property type="entry name" value="Asp/Glu/Uridylate_kinase"/>
</dbReference>
<dbReference type="GO" id="GO:0005737">
    <property type="term" value="C:cytoplasm"/>
    <property type="evidence" value="ECO:0007669"/>
    <property type="project" value="UniProtKB-SubCell"/>
</dbReference>
<evidence type="ECO:0000256" key="5">
    <source>
        <dbReference type="ARBA" id="ARBA00022741"/>
    </source>
</evidence>
<keyword evidence="6 9" id="KW-0418">Kinase</keyword>
<dbReference type="InterPro" id="IPR004662">
    <property type="entry name" value="AcgluKinase_fam"/>
</dbReference>
<dbReference type="InterPro" id="IPR037528">
    <property type="entry name" value="ArgB"/>
</dbReference>
<dbReference type="UniPathway" id="UPA00068">
    <property type="reaction ID" value="UER00107"/>
</dbReference>
<name>A0A4R2BML4_9BACI</name>
<feature type="binding site" evidence="9">
    <location>
        <position position="157"/>
    </location>
    <ligand>
        <name>substrate</name>
    </ligand>
</feature>
<dbReference type="Gene3D" id="3.40.1160.10">
    <property type="entry name" value="Acetylglutamate kinase-like"/>
    <property type="match status" value="1"/>
</dbReference>
<evidence type="ECO:0000256" key="9">
    <source>
        <dbReference type="HAMAP-Rule" id="MF_00082"/>
    </source>
</evidence>
<dbReference type="Pfam" id="PF00696">
    <property type="entry name" value="AA_kinase"/>
    <property type="match status" value="1"/>
</dbReference>
<dbReference type="PANTHER" id="PTHR23342:SF0">
    <property type="entry name" value="N-ACETYLGLUTAMATE SYNTHASE, MITOCHONDRIAL"/>
    <property type="match status" value="1"/>
</dbReference>
<dbReference type="EC" id="2.7.2.8" evidence="9"/>
<evidence type="ECO:0000256" key="3">
    <source>
        <dbReference type="ARBA" id="ARBA00022605"/>
    </source>
</evidence>
<feature type="site" description="Transition state stabilizer" evidence="9">
    <location>
        <position position="7"/>
    </location>
</feature>
<feature type="domain" description="Aspartate/glutamate/uridylate kinase" evidence="10">
    <location>
        <begin position="2"/>
        <end position="235"/>
    </location>
</feature>
<dbReference type="RefSeq" id="WP_132000915.1">
    <property type="nucleotide sequence ID" value="NZ_JABUHM010000006.1"/>
</dbReference>
<proteinExistence type="inferred from homology"/>
<dbReference type="Proteomes" id="UP000295689">
    <property type="component" value="Unassembled WGS sequence"/>
</dbReference>
<dbReference type="FunFam" id="3.40.1160.10:FF:000004">
    <property type="entry name" value="Acetylglutamate kinase"/>
    <property type="match status" value="1"/>
</dbReference>
<keyword evidence="12" id="KW-1185">Reference proteome</keyword>
<comment type="caution">
    <text evidence="11">The sequence shown here is derived from an EMBL/GenBank/DDBJ whole genome shotgun (WGS) entry which is preliminary data.</text>
</comment>
<sequence>MKTIVLKCGGSVLDELSPAFFDGLRSLLEDGYIPVLVHGGGPAINSMLSLYQIPSKFQNGLRVTCEKTMEVVEMVLSGQTNRQLVRLLEHHDLIAVGLNGSDGKCLQAEYINKEELGFVGQITAVNKKMIEKLLVDRIIPVITPIAASMEETGARMNVNADYAAAAVAKALNAERCLFVTNVDGILVEGQLVEEATESDIQSFIADGHIYGGMIPKVESALSVLGNGIEKVMIVSGKKAFYQSGIWTGTAITSKERVF</sequence>
<dbReference type="EMBL" id="SLVV01000001">
    <property type="protein sequence ID" value="TCN27893.1"/>
    <property type="molecule type" value="Genomic_DNA"/>
</dbReference>
<evidence type="ECO:0000313" key="12">
    <source>
        <dbReference type="Proteomes" id="UP000295689"/>
    </source>
</evidence>
<keyword evidence="2 9" id="KW-0055">Arginine biosynthesis</keyword>
<dbReference type="HAMAP" id="MF_00082">
    <property type="entry name" value="ArgB"/>
    <property type="match status" value="1"/>
</dbReference>
<dbReference type="NCBIfam" id="TIGR00761">
    <property type="entry name" value="argB"/>
    <property type="match status" value="1"/>
</dbReference>
<evidence type="ECO:0000256" key="8">
    <source>
        <dbReference type="ARBA" id="ARBA00048141"/>
    </source>
</evidence>
<evidence type="ECO:0000256" key="2">
    <source>
        <dbReference type="ARBA" id="ARBA00022571"/>
    </source>
</evidence>
<keyword evidence="4 9" id="KW-0808">Transferase</keyword>
<dbReference type="GO" id="GO:0042450">
    <property type="term" value="P:L-arginine biosynthetic process via ornithine"/>
    <property type="evidence" value="ECO:0007669"/>
    <property type="project" value="UniProtKB-UniRule"/>
</dbReference>
<comment type="pathway">
    <text evidence="1 9">Amino-acid biosynthesis; L-arginine biosynthesis; N(2)-acetyl-L-ornithine from L-glutamate: step 2/4.</text>
</comment>
<feature type="binding site" evidence="9">
    <location>
        <begin position="40"/>
        <end position="41"/>
    </location>
    <ligand>
        <name>substrate</name>
    </ligand>
</feature>
<organism evidence="11 12">
    <name type="scientific">Mesobacillus foraminis</name>
    <dbReference type="NCBI Taxonomy" id="279826"/>
    <lineage>
        <taxon>Bacteria</taxon>
        <taxon>Bacillati</taxon>
        <taxon>Bacillota</taxon>
        <taxon>Bacilli</taxon>
        <taxon>Bacillales</taxon>
        <taxon>Bacillaceae</taxon>
        <taxon>Mesobacillus</taxon>
    </lineage>
</organism>
<dbReference type="AlphaFoldDB" id="A0A4R2BML4"/>
<evidence type="ECO:0000256" key="7">
    <source>
        <dbReference type="ARBA" id="ARBA00022840"/>
    </source>
</evidence>
<evidence type="ECO:0000259" key="10">
    <source>
        <dbReference type="Pfam" id="PF00696"/>
    </source>
</evidence>
<keyword evidence="3 9" id="KW-0028">Amino-acid biosynthesis</keyword>
<comment type="subcellular location">
    <subcellularLocation>
        <location evidence="9">Cytoplasm</location>
    </subcellularLocation>
</comment>
<evidence type="ECO:0000313" key="11">
    <source>
        <dbReference type="EMBL" id="TCN27893.1"/>
    </source>
</evidence>
<comment type="similarity">
    <text evidence="9">Belongs to the acetylglutamate kinase family. ArgB subfamily.</text>
</comment>
<comment type="function">
    <text evidence="9">Catalyzes the ATP-dependent phosphorylation of N-acetyl-L-glutamate.</text>
</comment>
<dbReference type="InterPro" id="IPR036393">
    <property type="entry name" value="AceGlu_kinase-like_sf"/>
</dbReference>
<reference evidence="11 12" key="1">
    <citation type="journal article" date="2015" name="Stand. Genomic Sci.">
        <title>Genomic Encyclopedia of Bacterial and Archaeal Type Strains, Phase III: the genomes of soil and plant-associated and newly described type strains.</title>
        <authorList>
            <person name="Whitman W.B."/>
            <person name="Woyke T."/>
            <person name="Klenk H.P."/>
            <person name="Zhou Y."/>
            <person name="Lilburn T.G."/>
            <person name="Beck B.J."/>
            <person name="De Vos P."/>
            <person name="Vandamme P."/>
            <person name="Eisen J.A."/>
            <person name="Garrity G."/>
            <person name="Hugenholtz P."/>
            <person name="Kyrpides N.C."/>
        </authorList>
    </citation>
    <scope>NUCLEOTIDE SEQUENCE [LARGE SCALE GENOMIC DNA]</scope>
    <source>
        <strain evidence="11 12">CV53</strain>
    </source>
</reference>
<evidence type="ECO:0000256" key="6">
    <source>
        <dbReference type="ARBA" id="ARBA00022777"/>
    </source>
</evidence>
<keyword evidence="7 9" id="KW-0067">ATP-binding</keyword>
<feature type="binding site" evidence="9">
    <location>
        <position position="62"/>
    </location>
    <ligand>
        <name>substrate</name>
    </ligand>
</feature>
<keyword evidence="5 9" id="KW-0547">Nucleotide-binding</keyword>
<dbReference type="CDD" id="cd04238">
    <property type="entry name" value="AAK_NAGK-like"/>
    <property type="match status" value="1"/>
</dbReference>
<dbReference type="PANTHER" id="PTHR23342">
    <property type="entry name" value="N-ACETYLGLUTAMATE SYNTHASE"/>
    <property type="match status" value="1"/>
</dbReference>
<feature type="site" description="Transition state stabilizer" evidence="9">
    <location>
        <position position="216"/>
    </location>
</feature>
<dbReference type="GO" id="GO:0003991">
    <property type="term" value="F:acetylglutamate kinase activity"/>
    <property type="evidence" value="ECO:0007669"/>
    <property type="project" value="UniProtKB-UniRule"/>
</dbReference>
<protein>
    <recommendedName>
        <fullName evidence="9">Acetylglutamate kinase</fullName>
        <ecNumber evidence="9">2.7.2.8</ecNumber>
    </recommendedName>
    <alternativeName>
        <fullName evidence="9">N-acetyl-L-glutamate 5-phosphotransferase</fullName>
    </alternativeName>
    <alternativeName>
        <fullName evidence="9">NAG kinase</fullName>
        <shortName evidence="9">NAGK</shortName>
    </alternativeName>
</protein>
<accession>A0A4R2BML4</accession>
<gene>
    <name evidence="9" type="primary">argB</name>
    <name evidence="11" type="ORF">EV146_101223</name>
</gene>
<dbReference type="GO" id="GO:0005524">
    <property type="term" value="F:ATP binding"/>
    <property type="evidence" value="ECO:0007669"/>
    <property type="project" value="UniProtKB-UniRule"/>
</dbReference>
<comment type="catalytic activity">
    <reaction evidence="8 9">
        <text>N-acetyl-L-glutamate + ATP = N-acetyl-L-glutamyl 5-phosphate + ADP</text>
        <dbReference type="Rhea" id="RHEA:14629"/>
        <dbReference type="ChEBI" id="CHEBI:30616"/>
        <dbReference type="ChEBI" id="CHEBI:44337"/>
        <dbReference type="ChEBI" id="CHEBI:57936"/>
        <dbReference type="ChEBI" id="CHEBI:456216"/>
        <dbReference type="EC" id="2.7.2.8"/>
    </reaction>
</comment>
<evidence type="ECO:0000256" key="1">
    <source>
        <dbReference type="ARBA" id="ARBA00004828"/>
    </source>
</evidence>
<dbReference type="PIRSF" id="PIRSF000728">
    <property type="entry name" value="NAGK"/>
    <property type="match status" value="1"/>
</dbReference>